<keyword evidence="1" id="KW-0472">Membrane</keyword>
<keyword evidence="1" id="KW-1133">Transmembrane helix</keyword>
<dbReference type="AlphaFoldDB" id="C7N2W5"/>
<gene>
    <name evidence="2" type="ordered locus">Shel_04250</name>
</gene>
<feature type="transmembrane region" description="Helical" evidence="1">
    <location>
        <begin position="113"/>
        <end position="133"/>
    </location>
</feature>
<keyword evidence="3" id="KW-1185">Reference proteome</keyword>
<dbReference type="eggNOG" id="ENOG5032WY7">
    <property type="taxonomic scope" value="Bacteria"/>
</dbReference>
<evidence type="ECO:0000256" key="1">
    <source>
        <dbReference type="SAM" id="Phobius"/>
    </source>
</evidence>
<feature type="transmembrane region" description="Helical" evidence="1">
    <location>
        <begin position="20"/>
        <end position="42"/>
    </location>
</feature>
<feature type="transmembrane region" description="Helical" evidence="1">
    <location>
        <begin position="63"/>
        <end position="84"/>
    </location>
</feature>
<dbReference type="HOGENOM" id="CLU_1608005_0_0_11"/>
<dbReference type="Proteomes" id="UP000002026">
    <property type="component" value="Chromosome"/>
</dbReference>
<dbReference type="EMBL" id="CP001684">
    <property type="protein sequence ID" value="ACV21486.1"/>
    <property type="molecule type" value="Genomic_DNA"/>
</dbReference>
<accession>C7N2W5</accession>
<evidence type="ECO:0000313" key="3">
    <source>
        <dbReference type="Proteomes" id="UP000002026"/>
    </source>
</evidence>
<organism evidence="2 3">
    <name type="scientific">Slackia heliotrinireducens (strain ATCC 29202 / DSM 20476 / NCTC 11029 / RHS 1)</name>
    <name type="common">Peptococcus heliotrinreducens</name>
    <dbReference type="NCBI Taxonomy" id="471855"/>
    <lineage>
        <taxon>Bacteria</taxon>
        <taxon>Bacillati</taxon>
        <taxon>Actinomycetota</taxon>
        <taxon>Coriobacteriia</taxon>
        <taxon>Eggerthellales</taxon>
        <taxon>Eggerthellaceae</taxon>
        <taxon>Slackia</taxon>
    </lineage>
</organism>
<keyword evidence="1" id="KW-0812">Transmembrane</keyword>
<evidence type="ECO:0000313" key="2">
    <source>
        <dbReference type="EMBL" id="ACV21486.1"/>
    </source>
</evidence>
<proteinExistence type="predicted"/>
<dbReference type="RefSeq" id="WP_012797592.1">
    <property type="nucleotide sequence ID" value="NC_013165.1"/>
</dbReference>
<name>C7N2W5_SLAHD</name>
<sequence>MGRKPYSNVYNIMLPVWLLVFWPSYLWLLLIPLNYLIDRIVLKWGLGKMPDAGAFCRRHTWKICLAGFASDFVGMLMLLALFLIPTLAADGSAFEAVIHDIGYGIGFNPFTNIVAFLVVALAVAVSGLCIYALDRFILVRAGLDPVQAKRCALRLALITAPYLFFFPSSIIYSPPFYTF</sequence>
<feature type="transmembrane region" description="Helical" evidence="1">
    <location>
        <begin position="153"/>
        <end position="172"/>
    </location>
</feature>
<dbReference type="KEGG" id="shi:Shel_04250"/>
<protein>
    <submittedName>
        <fullName evidence="2">Uncharacterized protein</fullName>
    </submittedName>
</protein>
<reference evidence="2 3" key="1">
    <citation type="journal article" date="2009" name="Stand. Genomic Sci.">
        <title>Complete genome sequence of Slackia heliotrinireducens type strain (RHS 1).</title>
        <authorList>
            <person name="Pukall R."/>
            <person name="Lapidus A."/>
            <person name="Nolan M."/>
            <person name="Copeland A."/>
            <person name="Glavina Del Rio T."/>
            <person name="Lucas S."/>
            <person name="Chen F."/>
            <person name="Tice H."/>
            <person name="Cheng J.F."/>
            <person name="Chertkov O."/>
            <person name="Bruce D."/>
            <person name="Goodwin L."/>
            <person name="Kuske C."/>
            <person name="Brettin T."/>
            <person name="Detter J.C."/>
            <person name="Han C."/>
            <person name="Pitluck S."/>
            <person name="Pati A."/>
            <person name="Mavrommatis K."/>
            <person name="Ivanova N."/>
            <person name="Ovchinnikova G."/>
            <person name="Chen A."/>
            <person name="Palaniappan K."/>
            <person name="Schneider S."/>
            <person name="Rohde M."/>
            <person name="Chain P."/>
            <person name="D'haeseleer P."/>
            <person name="Goker M."/>
            <person name="Bristow J."/>
            <person name="Eisen J.A."/>
            <person name="Markowitz V."/>
            <person name="Kyrpides N.C."/>
            <person name="Klenk H.P."/>
            <person name="Hugenholtz P."/>
        </authorList>
    </citation>
    <scope>NUCLEOTIDE SEQUENCE [LARGE SCALE GENOMIC DNA]</scope>
    <source>
        <strain evidence="3">ATCC 29202 / DSM 20476 / NCTC 11029 / RHS 1</strain>
    </source>
</reference>